<evidence type="ECO:0000313" key="1">
    <source>
        <dbReference type="EMBL" id="KAA2241159.1"/>
    </source>
</evidence>
<sequence>MGNPSPRLVPFGEWYDLAKWLRDNDGGRLTPEERRFVNDMAQPLPMRRGRTPTPRQFNWLRTIAATLSPDRRVNNG</sequence>
<evidence type="ECO:0000313" key="2">
    <source>
        <dbReference type="Proteomes" id="UP000323142"/>
    </source>
</evidence>
<dbReference type="OrthoDB" id="7998115at2"/>
<gene>
    <name evidence="1" type="ORF">F0L46_05005</name>
</gene>
<reference evidence="1 2" key="2">
    <citation type="submission" date="2019-09" db="EMBL/GenBank/DDBJ databases">
        <authorList>
            <person name="Jin C."/>
        </authorList>
    </citation>
    <scope>NUCLEOTIDE SEQUENCE [LARGE SCALE GENOMIC DNA]</scope>
    <source>
        <strain evidence="1 2">BN140002</strain>
    </source>
</reference>
<protein>
    <submittedName>
        <fullName evidence="1">Uncharacterized protein</fullName>
    </submittedName>
</protein>
<dbReference type="EMBL" id="VUOA01000009">
    <property type="protein sequence ID" value="KAA2241159.1"/>
    <property type="molecule type" value="Genomic_DNA"/>
</dbReference>
<dbReference type="RefSeq" id="WP_149815940.1">
    <property type="nucleotide sequence ID" value="NZ_VUOA01000009.1"/>
</dbReference>
<dbReference type="AlphaFoldDB" id="A0A5B2VSS7"/>
<accession>A0A5B2VSS7</accession>
<dbReference type="Proteomes" id="UP000323142">
    <property type="component" value="Unassembled WGS sequence"/>
</dbReference>
<proteinExistence type="predicted"/>
<comment type="caution">
    <text evidence="1">The sequence shown here is derived from an EMBL/GenBank/DDBJ whole genome shotgun (WGS) entry which is preliminary data.</text>
</comment>
<name>A0A5B2VSS7_9HYPH</name>
<reference evidence="1 2" key="1">
    <citation type="submission" date="2019-09" db="EMBL/GenBank/DDBJ databases">
        <title>Salinarimonas rosea gen. nov., sp. nov., a new member of the a-2 subgroup of the Proteobacteria.</title>
        <authorList>
            <person name="Liu J."/>
        </authorList>
    </citation>
    <scope>NUCLEOTIDE SEQUENCE [LARGE SCALE GENOMIC DNA]</scope>
    <source>
        <strain evidence="1 2">BN140002</strain>
    </source>
</reference>
<keyword evidence="2" id="KW-1185">Reference proteome</keyword>
<organism evidence="1 2">
    <name type="scientific">Salinarimonas soli</name>
    <dbReference type="NCBI Taxonomy" id="1638099"/>
    <lineage>
        <taxon>Bacteria</taxon>
        <taxon>Pseudomonadati</taxon>
        <taxon>Pseudomonadota</taxon>
        <taxon>Alphaproteobacteria</taxon>
        <taxon>Hyphomicrobiales</taxon>
        <taxon>Salinarimonadaceae</taxon>
        <taxon>Salinarimonas</taxon>
    </lineage>
</organism>